<evidence type="ECO:0000256" key="1">
    <source>
        <dbReference type="ARBA" id="ARBA00003544"/>
    </source>
</evidence>
<dbReference type="PANTHER" id="PTHR35604:SF2">
    <property type="entry name" value="TRANSPOSASE INSH FOR INSERTION SEQUENCE ELEMENT IS5A-RELATED"/>
    <property type="match status" value="1"/>
</dbReference>
<keyword evidence="5" id="KW-0233">DNA recombination</keyword>
<evidence type="ECO:0000259" key="7">
    <source>
        <dbReference type="Pfam" id="PF05598"/>
    </source>
</evidence>
<dbReference type="InterPro" id="IPR047959">
    <property type="entry name" value="Transpos_IS5"/>
</dbReference>
<dbReference type="Pfam" id="PF05598">
    <property type="entry name" value="DUF772"/>
    <property type="match status" value="1"/>
</dbReference>
<reference evidence="8 9" key="1">
    <citation type="submission" date="2016-09" db="EMBL/GenBank/DDBJ databases">
        <authorList>
            <person name="Capua I."/>
            <person name="De Benedictis P."/>
            <person name="Joannis T."/>
            <person name="Lombin L.H."/>
            <person name="Cattoli G."/>
        </authorList>
    </citation>
    <scope>NUCLEOTIDE SEQUENCE [LARGE SCALE GENOMIC DNA]</scope>
    <source>
        <strain evidence="8 9">UB20</strain>
    </source>
</reference>
<accession>A0A1D3UWV9</accession>
<dbReference type="PANTHER" id="PTHR35604">
    <property type="entry name" value="TRANSPOSASE INSH FOR INSERTION SEQUENCE ELEMENT IS5A-RELATED"/>
    <property type="match status" value="1"/>
</dbReference>
<evidence type="ECO:0000256" key="3">
    <source>
        <dbReference type="ARBA" id="ARBA00022578"/>
    </source>
</evidence>
<dbReference type="Pfam" id="PF01609">
    <property type="entry name" value="DDE_Tnp_1"/>
    <property type="match status" value="1"/>
</dbReference>
<evidence type="ECO:0000256" key="5">
    <source>
        <dbReference type="ARBA" id="ARBA00023172"/>
    </source>
</evidence>
<sequence>MSTKPTESTPSFLQVYTQVRRDRMKHSFLRQINAGVDWRGIRTLLNKKYTKTQNAIGNPAYDALLMFKILLLETWYGLSDYEVEERINDSLLFSEFLVLDVGFPSPDHSTISRFRSELTRLGIMDKLLRELNKQFKKHGISRIDQGAIVDASIVDSPYSPDGSVVIEVAEDREDTRSDEARTREEAYHCELKSGKPGVDSEARWVRTGRHYRYGYKKHVLTDEQGLVETVVTTSADCSDTVVLPELIKKSKLPGGIGVLADKGYCSKKNSEYLARQGLIDGIMLKAHRGQVLSESQKQLNRMISKTRCLIERTFGSIRRWFCGGRCRYRGLAKTHTQNILEAMAYNLKRMPGLLVLQGAK</sequence>
<feature type="domain" description="Transposase InsH N-terminal" evidence="7">
    <location>
        <begin position="25"/>
        <end position="116"/>
    </location>
</feature>
<keyword evidence="4" id="KW-0238">DNA-binding</keyword>
<keyword evidence="3" id="KW-0815">Transposition</keyword>
<protein>
    <submittedName>
        <fullName evidence="8">Transposase DDE domain protein</fullName>
    </submittedName>
</protein>
<dbReference type="GO" id="GO:0004803">
    <property type="term" value="F:transposase activity"/>
    <property type="evidence" value="ECO:0007669"/>
    <property type="project" value="InterPro"/>
</dbReference>
<gene>
    <name evidence="8" type="ORF">TFUB20_02673</name>
</gene>
<name>A0A1D3UWV9_TANFO</name>
<organism evidence="8 9">
    <name type="scientific">Tannerella forsythia</name>
    <name type="common">Bacteroides forsythus</name>
    <dbReference type="NCBI Taxonomy" id="28112"/>
    <lineage>
        <taxon>Bacteria</taxon>
        <taxon>Pseudomonadati</taxon>
        <taxon>Bacteroidota</taxon>
        <taxon>Bacteroidia</taxon>
        <taxon>Bacteroidales</taxon>
        <taxon>Tannerellaceae</taxon>
        <taxon>Tannerella</taxon>
    </lineage>
</organism>
<evidence type="ECO:0000313" key="9">
    <source>
        <dbReference type="Proteomes" id="UP000182057"/>
    </source>
</evidence>
<dbReference type="EMBL" id="FMMM01000085">
    <property type="protein sequence ID" value="SCQ24764.1"/>
    <property type="molecule type" value="Genomic_DNA"/>
</dbReference>
<dbReference type="GO" id="GO:0006313">
    <property type="term" value="P:DNA transposition"/>
    <property type="evidence" value="ECO:0007669"/>
    <property type="project" value="InterPro"/>
</dbReference>
<dbReference type="GO" id="GO:0003677">
    <property type="term" value="F:DNA binding"/>
    <property type="evidence" value="ECO:0007669"/>
    <property type="project" value="UniProtKB-KW"/>
</dbReference>
<feature type="domain" description="Transposase IS4-like" evidence="6">
    <location>
        <begin position="186"/>
        <end position="347"/>
    </location>
</feature>
<evidence type="ECO:0000313" key="8">
    <source>
        <dbReference type="EMBL" id="SCQ24764.1"/>
    </source>
</evidence>
<evidence type="ECO:0000256" key="2">
    <source>
        <dbReference type="ARBA" id="ARBA00010075"/>
    </source>
</evidence>
<dbReference type="InterPro" id="IPR002559">
    <property type="entry name" value="Transposase_11"/>
</dbReference>
<proteinExistence type="inferred from homology"/>
<dbReference type="AlphaFoldDB" id="A0A1D3UWV9"/>
<dbReference type="NCBIfam" id="NF033581">
    <property type="entry name" value="transpos_IS5_4"/>
    <property type="match status" value="1"/>
</dbReference>
<dbReference type="Proteomes" id="UP000182057">
    <property type="component" value="Unassembled WGS sequence"/>
</dbReference>
<dbReference type="InterPro" id="IPR008490">
    <property type="entry name" value="Transposase_InsH_N"/>
</dbReference>
<evidence type="ECO:0000256" key="4">
    <source>
        <dbReference type="ARBA" id="ARBA00023125"/>
    </source>
</evidence>
<comment type="function">
    <text evidence="1">Involved in the transposition of the insertion sequence IS5.</text>
</comment>
<comment type="similarity">
    <text evidence="2">Belongs to the transposase 11 family.</text>
</comment>
<evidence type="ECO:0000259" key="6">
    <source>
        <dbReference type="Pfam" id="PF01609"/>
    </source>
</evidence>